<dbReference type="InterPro" id="IPR004761">
    <property type="entry name" value="Spore_GerAB"/>
</dbReference>
<name>A0A385TMF5_PAELA</name>
<reference evidence="9 10" key="1">
    <citation type="submission" date="2018-09" db="EMBL/GenBank/DDBJ databases">
        <title>Genome Sequence of Paenibacillus lautus Strain E7593-69, Azo Dye-Degrading Bacteria, Isolated from Commercial Tattoo Inks.</title>
        <authorList>
            <person name="Nho S.W."/>
            <person name="Kim S.-J."/>
            <person name="Kweon O."/>
            <person name="Cerniglia C.E."/>
        </authorList>
    </citation>
    <scope>NUCLEOTIDE SEQUENCE [LARGE SCALE GENOMIC DNA]</scope>
    <source>
        <strain evidence="9 10">E7593-69</strain>
    </source>
</reference>
<dbReference type="KEGG" id="plw:D5F53_10145"/>
<dbReference type="Pfam" id="PF03845">
    <property type="entry name" value="Spore_permease"/>
    <property type="match status" value="1"/>
</dbReference>
<comment type="similarity">
    <text evidence="2">Belongs to the amino acid-polyamine-organocation (APC) superfamily. Spore germination protein (SGP) (TC 2.A.3.9) family.</text>
</comment>
<feature type="transmembrane region" description="Helical" evidence="8">
    <location>
        <begin position="330"/>
        <end position="350"/>
    </location>
</feature>
<feature type="transmembrane region" description="Helical" evidence="8">
    <location>
        <begin position="141"/>
        <end position="159"/>
    </location>
</feature>
<evidence type="ECO:0000256" key="6">
    <source>
        <dbReference type="ARBA" id="ARBA00022989"/>
    </source>
</evidence>
<feature type="transmembrane region" description="Helical" evidence="8">
    <location>
        <begin position="301"/>
        <end position="318"/>
    </location>
</feature>
<gene>
    <name evidence="9" type="ORF">D5F53_10145</name>
</gene>
<dbReference type="Proteomes" id="UP000266552">
    <property type="component" value="Chromosome"/>
</dbReference>
<feature type="transmembrane region" description="Helical" evidence="8">
    <location>
        <begin position="214"/>
        <end position="236"/>
    </location>
</feature>
<dbReference type="NCBIfam" id="TIGR00912">
    <property type="entry name" value="2A0309"/>
    <property type="match status" value="1"/>
</dbReference>
<keyword evidence="7 8" id="KW-0472">Membrane</keyword>
<dbReference type="AlphaFoldDB" id="A0A385TMF5"/>
<dbReference type="PANTHER" id="PTHR34975:SF2">
    <property type="entry name" value="SPORE GERMINATION PROTEIN A2"/>
    <property type="match status" value="1"/>
</dbReference>
<keyword evidence="4" id="KW-0309">Germination</keyword>
<keyword evidence="3" id="KW-0813">Transport</keyword>
<evidence type="ECO:0000256" key="8">
    <source>
        <dbReference type="SAM" id="Phobius"/>
    </source>
</evidence>
<evidence type="ECO:0000256" key="5">
    <source>
        <dbReference type="ARBA" id="ARBA00022692"/>
    </source>
</evidence>
<dbReference type="PANTHER" id="PTHR34975">
    <property type="entry name" value="SPORE GERMINATION PROTEIN A2"/>
    <property type="match status" value="1"/>
</dbReference>
<evidence type="ECO:0000256" key="2">
    <source>
        <dbReference type="ARBA" id="ARBA00007998"/>
    </source>
</evidence>
<evidence type="ECO:0000313" key="10">
    <source>
        <dbReference type="Proteomes" id="UP000266552"/>
    </source>
</evidence>
<comment type="subcellular location">
    <subcellularLocation>
        <location evidence="1">Membrane</location>
        <topology evidence="1">Multi-pass membrane protein</topology>
    </subcellularLocation>
</comment>
<organism evidence="9 10">
    <name type="scientific">Paenibacillus lautus</name>
    <name type="common">Bacillus lautus</name>
    <dbReference type="NCBI Taxonomy" id="1401"/>
    <lineage>
        <taxon>Bacteria</taxon>
        <taxon>Bacillati</taxon>
        <taxon>Bacillota</taxon>
        <taxon>Bacilli</taxon>
        <taxon>Bacillales</taxon>
        <taxon>Paenibacillaceae</taxon>
        <taxon>Paenibacillus</taxon>
    </lineage>
</organism>
<keyword evidence="10" id="KW-1185">Reference proteome</keyword>
<evidence type="ECO:0000256" key="4">
    <source>
        <dbReference type="ARBA" id="ARBA00022544"/>
    </source>
</evidence>
<keyword evidence="5 8" id="KW-0812">Transmembrane</keyword>
<proteinExistence type="inferred from homology"/>
<feature type="transmembrane region" description="Helical" evidence="8">
    <location>
        <begin position="82"/>
        <end position="101"/>
    </location>
</feature>
<evidence type="ECO:0000256" key="7">
    <source>
        <dbReference type="ARBA" id="ARBA00023136"/>
    </source>
</evidence>
<evidence type="ECO:0000256" key="1">
    <source>
        <dbReference type="ARBA" id="ARBA00004141"/>
    </source>
</evidence>
<sequence length="370" mass="41087">MSSARGIPTNQAFMIMMLTAGLTNHVMIIPVLLEKSGRDAWITILVSAVLFMPWVLLVLGIIKKIGSRSIKQALDESSGRAARMLAMGMSGLYFFAFAFYTLKEVIDWTKSTYMIQTPVIATAFVLMMLCLISINHGIRTIGVAAGILLPCVVLLGIFVSVSNLKVKNYSFLLPVLEDGFMPVLSGIPTMFGGLSQFILILFLRPHLQKKPGFLTILLIHLVLIFLTFGPTIGGIAEFGPEEMKLQRYPAYEQWRLVKLGKFVEHVDFLSIFQWLSGAYISISISIFLLCETLLPKSRQSIGVLAVSTLLVILCASPISNLKMYYAMADYFLPASAVYITILSLLLFFLIRKPQQQEPQDVNSTKGETPQ</sequence>
<evidence type="ECO:0000313" key="9">
    <source>
        <dbReference type="EMBL" id="AYB43627.1"/>
    </source>
</evidence>
<feature type="transmembrane region" description="Helical" evidence="8">
    <location>
        <begin position="271"/>
        <end position="289"/>
    </location>
</feature>
<protein>
    <submittedName>
        <fullName evidence="9">Spore gernimation protein</fullName>
    </submittedName>
</protein>
<keyword evidence="6 8" id="KW-1133">Transmembrane helix</keyword>
<dbReference type="GO" id="GO:0016020">
    <property type="term" value="C:membrane"/>
    <property type="evidence" value="ECO:0007669"/>
    <property type="project" value="UniProtKB-SubCell"/>
</dbReference>
<feature type="transmembrane region" description="Helical" evidence="8">
    <location>
        <begin position="179"/>
        <end position="202"/>
    </location>
</feature>
<dbReference type="GO" id="GO:0009847">
    <property type="term" value="P:spore germination"/>
    <property type="evidence" value="ECO:0007669"/>
    <property type="project" value="InterPro"/>
</dbReference>
<feature type="transmembrane region" description="Helical" evidence="8">
    <location>
        <begin position="113"/>
        <end position="134"/>
    </location>
</feature>
<feature type="transmembrane region" description="Helical" evidence="8">
    <location>
        <begin position="39"/>
        <end position="62"/>
    </location>
</feature>
<dbReference type="EMBL" id="CP032412">
    <property type="protein sequence ID" value="AYB43627.1"/>
    <property type="molecule type" value="Genomic_DNA"/>
</dbReference>
<evidence type="ECO:0000256" key="3">
    <source>
        <dbReference type="ARBA" id="ARBA00022448"/>
    </source>
</evidence>
<dbReference type="RefSeq" id="WP_119847571.1">
    <property type="nucleotide sequence ID" value="NZ_CP032412.1"/>
</dbReference>
<feature type="transmembrane region" description="Helical" evidence="8">
    <location>
        <begin position="12"/>
        <end position="33"/>
    </location>
</feature>
<accession>A0A385TMF5</accession>